<dbReference type="SUPFAM" id="SSF49785">
    <property type="entry name" value="Galactose-binding domain-like"/>
    <property type="match status" value="2"/>
</dbReference>
<dbReference type="SMART" id="SM00231">
    <property type="entry name" value="FA58C"/>
    <property type="match status" value="2"/>
</dbReference>
<protein>
    <submittedName>
        <fullName evidence="5">Beta-glucanase, GH16 family</fullName>
    </submittedName>
</protein>
<evidence type="ECO:0000259" key="3">
    <source>
        <dbReference type="PROSITE" id="PS50022"/>
    </source>
</evidence>
<sequence>MSRTDTRVPPSERRRTRDRLPVRRAAVALVAAVATFTGLALAGSQAASASPAADAAPAAPAAAHAAAAPSDVPAAPSGFTTTWSDDFSGPANTGLNTDTWRYDAGAGWTFGTGEIEDMTTSTSNVYTDGNGHLVLKALHSGTDPNSGWTSGRVETQADGFGARPGGVVRVQASIQQPNLTTANGAGYWPAFWMLGSPLRVGVGWPGSGEVDIMEDINARSSVFGTLHCGVSPGGPCNESTGIGSGEHACSGCQTGYHTYAVEIDRSTSPEQLRYYLDGQQYFTINSNQVDATTWANAVDHSFYVIFDLAIGGGFPAAFGGGPNSATASGGQMNIDYVAVYNKAPAGTTGTNIALGKTATSSSNESAQFPASNAVDGDITSRWSSGFSDPQWLQVDLGQSYNLTHASLTWEAAAAAAYQLQVSSDGQNWTTVYTNNNSPQDLQDTALNTTGRYVRVYATSRASQYGDSLYELALYGTPAGGSTPPGGSTLLSQGHTATASSAENGSFTAAMAVDGDPGTRWSSAFSDPQWLQVDLGAVHTLSQVKLNWETAYGTAYQIQTSTDGTNWTTVYSTTSGTGGNQTLPVTGSGRYVRLYGTQRATQYGYSLWEFQVYGS</sequence>
<feature type="domain" description="F5/8 type C" evidence="3">
    <location>
        <begin position="340"/>
        <end position="476"/>
    </location>
</feature>
<dbReference type="Proteomes" id="UP000199341">
    <property type="component" value="Unassembled WGS sequence"/>
</dbReference>
<dbReference type="PROSITE" id="PS51762">
    <property type="entry name" value="GH16_2"/>
    <property type="match status" value="1"/>
</dbReference>
<dbReference type="RefSeq" id="WP_093783037.1">
    <property type="nucleotide sequence ID" value="NZ_FNIE01000002.1"/>
</dbReference>
<dbReference type="GO" id="GO:0004553">
    <property type="term" value="F:hydrolase activity, hydrolyzing O-glycosyl compounds"/>
    <property type="evidence" value="ECO:0007669"/>
    <property type="project" value="InterPro"/>
</dbReference>
<dbReference type="PROSITE" id="PS50022">
    <property type="entry name" value="FA58C_3"/>
    <property type="match status" value="2"/>
</dbReference>
<dbReference type="SUPFAM" id="SSF49899">
    <property type="entry name" value="Concanavalin A-like lectins/glucanases"/>
    <property type="match status" value="1"/>
</dbReference>
<dbReference type="STRING" id="310781.SAMN05216259_102352"/>
<accession>A0A1G9XZK6</accession>
<evidence type="ECO:0000259" key="4">
    <source>
        <dbReference type="PROSITE" id="PS51762"/>
    </source>
</evidence>
<name>A0A1G9XZK6_9ACTN</name>
<organism evidence="5 6">
    <name type="scientific">Actinacidiphila guanduensis</name>
    <dbReference type="NCBI Taxonomy" id="310781"/>
    <lineage>
        <taxon>Bacteria</taxon>
        <taxon>Bacillati</taxon>
        <taxon>Actinomycetota</taxon>
        <taxon>Actinomycetes</taxon>
        <taxon>Kitasatosporales</taxon>
        <taxon>Streptomycetaceae</taxon>
        <taxon>Actinacidiphila</taxon>
    </lineage>
</organism>
<keyword evidence="6" id="KW-1185">Reference proteome</keyword>
<comment type="similarity">
    <text evidence="1">Belongs to the glycosyl hydrolase 16 family.</text>
</comment>
<dbReference type="Gene3D" id="2.60.120.200">
    <property type="match status" value="1"/>
</dbReference>
<dbReference type="GO" id="GO:0005975">
    <property type="term" value="P:carbohydrate metabolic process"/>
    <property type="evidence" value="ECO:0007669"/>
    <property type="project" value="InterPro"/>
</dbReference>
<dbReference type="InterPro" id="IPR008979">
    <property type="entry name" value="Galactose-bd-like_sf"/>
</dbReference>
<evidence type="ECO:0000256" key="1">
    <source>
        <dbReference type="ARBA" id="ARBA00006865"/>
    </source>
</evidence>
<dbReference type="PANTHER" id="PTHR10963:SF55">
    <property type="entry name" value="GLYCOSIDE HYDROLASE FAMILY 16 PROTEIN"/>
    <property type="match status" value="1"/>
</dbReference>
<feature type="domain" description="GH16" evidence="4">
    <location>
        <begin position="70"/>
        <end position="345"/>
    </location>
</feature>
<dbReference type="Gene3D" id="2.60.120.260">
    <property type="entry name" value="Galactose-binding domain-like"/>
    <property type="match status" value="2"/>
</dbReference>
<dbReference type="AlphaFoldDB" id="A0A1G9XZK6"/>
<dbReference type="Pfam" id="PF00754">
    <property type="entry name" value="F5_F8_type_C"/>
    <property type="match status" value="2"/>
</dbReference>
<evidence type="ECO:0000256" key="2">
    <source>
        <dbReference type="SAM" id="MobiDB-lite"/>
    </source>
</evidence>
<proteinExistence type="inferred from homology"/>
<dbReference type="PANTHER" id="PTHR10963">
    <property type="entry name" value="GLYCOSYL HYDROLASE-RELATED"/>
    <property type="match status" value="1"/>
</dbReference>
<dbReference type="EMBL" id="FNIE01000002">
    <property type="protein sequence ID" value="SDN02292.1"/>
    <property type="molecule type" value="Genomic_DNA"/>
</dbReference>
<dbReference type="InterPro" id="IPR000421">
    <property type="entry name" value="FA58C"/>
</dbReference>
<evidence type="ECO:0000313" key="6">
    <source>
        <dbReference type="Proteomes" id="UP000199341"/>
    </source>
</evidence>
<reference evidence="5 6" key="1">
    <citation type="submission" date="2016-10" db="EMBL/GenBank/DDBJ databases">
        <authorList>
            <person name="de Groot N.N."/>
        </authorList>
    </citation>
    <scope>NUCLEOTIDE SEQUENCE [LARGE SCALE GENOMIC DNA]</scope>
    <source>
        <strain evidence="5 6">CGMCC 4.2022</strain>
    </source>
</reference>
<dbReference type="InterPro" id="IPR013320">
    <property type="entry name" value="ConA-like_dom_sf"/>
</dbReference>
<feature type="region of interest" description="Disordered" evidence="2">
    <location>
        <begin position="70"/>
        <end position="90"/>
    </location>
</feature>
<dbReference type="OrthoDB" id="9809583at2"/>
<feature type="domain" description="F5/8 type C" evidence="3">
    <location>
        <begin position="481"/>
        <end position="614"/>
    </location>
</feature>
<evidence type="ECO:0000313" key="5">
    <source>
        <dbReference type="EMBL" id="SDN02292.1"/>
    </source>
</evidence>
<gene>
    <name evidence="5" type="ORF">SAMN05216259_102352</name>
</gene>
<dbReference type="InterPro" id="IPR000757">
    <property type="entry name" value="Beta-glucanase-like"/>
</dbReference>
<dbReference type="Pfam" id="PF26113">
    <property type="entry name" value="GH16_XgeA"/>
    <property type="match status" value="1"/>
</dbReference>
<dbReference type="InterPro" id="IPR050546">
    <property type="entry name" value="Glycosyl_Hydrlase_16"/>
</dbReference>
<feature type="compositionally biased region" description="Polar residues" evidence="2">
    <location>
        <begin position="78"/>
        <end position="90"/>
    </location>
</feature>